<dbReference type="GO" id="GO:0004559">
    <property type="term" value="F:alpha-mannosidase activity"/>
    <property type="evidence" value="ECO:0007669"/>
    <property type="project" value="UniProtKB-EC"/>
</dbReference>
<dbReference type="SUPFAM" id="SSF88688">
    <property type="entry name" value="Families 57/38 glycoside transferase middle domain"/>
    <property type="match status" value="1"/>
</dbReference>
<keyword evidence="4 9" id="KW-0479">Metal-binding</keyword>
<dbReference type="SUPFAM" id="SSF74650">
    <property type="entry name" value="Galactose mutarotase-like"/>
    <property type="match status" value="1"/>
</dbReference>
<evidence type="ECO:0000256" key="3">
    <source>
        <dbReference type="ARBA" id="ARBA00012752"/>
    </source>
</evidence>
<evidence type="ECO:0000259" key="11">
    <source>
        <dbReference type="SMART" id="SM00872"/>
    </source>
</evidence>
<dbReference type="Gene3D" id="2.60.40.1180">
    <property type="entry name" value="Golgi alpha-mannosidase II"/>
    <property type="match status" value="1"/>
</dbReference>
<dbReference type="InParanoid" id="A0A2P6N3A4"/>
<keyword evidence="9" id="KW-0732">Signal</keyword>
<dbReference type="Proteomes" id="UP000241769">
    <property type="component" value="Unassembled WGS sequence"/>
</dbReference>
<dbReference type="GO" id="GO:0005764">
    <property type="term" value="C:lysosome"/>
    <property type="evidence" value="ECO:0007669"/>
    <property type="project" value="TreeGrafter"/>
</dbReference>
<organism evidence="12 13">
    <name type="scientific">Planoprotostelium fungivorum</name>
    <dbReference type="NCBI Taxonomy" id="1890364"/>
    <lineage>
        <taxon>Eukaryota</taxon>
        <taxon>Amoebozoa</taxon>
        <taxon>Evosea</taxon>
        <taxon>Variosea</taxon>
        <taxon>Cavosteliida</taxon>
        <taxon>Cavosteliaceae</taxon>
        <taxon>Planoprotostelium</taxon>
    </lineage>
</organism>
<evidence type="ECO:0000256" key="7">
    <source>
        <dbReference type="ARBA" id="ARBA00023157"/>
    </source>
</evidence>
<keyword evidence="10" id="KW-0472">Membrane</keyword>
<dbReference type="InterPro" id="IPR011330">
    <property type="entry name" value="Glyco_hydro/deAcase_b/a-brl"/>
</dbReference>
<dbReference type="AlphaFoldDB" id="A0A2P6N3A4"/>
<dbReference type="InterPro" id="IPR011682">
    <property type="entry name" value="Glyco_hydro_38_C"/>
</dbReference>
<dbReference type="InterPro" id="IPR037094">
    <property type="entry name" value="Glyco_hydro_38_cen_sf"/>
</dbReference>
<dbReference type="SMART" id="SM00872">
    <property type="entry name" value="Alpha-mann_mid"/>
    <property type="match status" value="1"/>
</dbReference>
<feature type="transmembrane region" description="Helical" evidence="10">
    <location>
        <begin position="982"/>
        <end position="1001"/>
    </location>
</feature>
<reference evidence="12 13" key="1">
    <citation type="journal article" date="2018" name="Genome Biol. Evol.">
        <title>Multiple Roots of Fruiting Body Formation in Amoebozoa.</title>
        <authorList>
            <person name="Hillmann F."/>
            <person name="Forbes G."/>
            <person name="Novohradska S."/>
            <person name="Ferling I."/>
            <person name="Riege K."/>
            <person name="Groth M."/>
            <person name="Westermann M."/>
            <person name="Marz M."/>
            <person name="Spaller T."/>
            <person name="Winckler T."/>
            <person name="Schaap P."/>
            <person name="Glockner G."/>
        </authorList>
    </citation>
    <scope>NUCLEOTIDE SEQUENCE [LARGE SCALE GENOMIC DNA]</scope>
    <source>
        <strain evidence="12 13">Jena</strain>
    </source>
</reference>
<dbReference type="InterPro" id="IPR011013">
    <property type="entry name" value="Gal_mutarotase_sf_dom"/>
</dbReference>
<dbReference type="InterPro" id="IPR050843">
    <property type="entry name" value="Glycosyl_Hydrlase_38"/>
</dbReference>
<dbReference type="Pfam" id="PF01074">
    <property type="entry name" value="Glyco_hydro_38N"/>
    <property type="match status" value="1"/>
</dbReference>
<dbReference type="EMBL" id="MDYQ01000223">
    <property type="protein sequence ID" value="PRP78438.1"/>
    <property type="molecule type" value="Genomic_DNA"/>
</dbReference>
<feature type="domain" description="Glycoside hydrolase family 38 central" evidence="11">
    <location>
        <begin position="321"/>
        <end position="411"/>
    </location>
</feature>
<feature type="signal peptide" evidence="9">
    <location>
        <begin position="1"/>
        <end position="23"/>
    </location>
</feature>
<name>A0A2P6N3A4_9EUKA</name>
<dbReference type="Gene3D" id="2.70.98.30">
    <property type="entry name" value="Golgi alpha-mannosidase II, domain 4"/>
    <property type="match status" value="1"/>
</dbReference>
<comment type="cofactor">
    <cofactor evidence="9">
        <name>Zn(2+)</name>
        <dbReference type="ChEBI" id="CHEBI:29105"/>
    </cofactor>
    <text evidence="9">Binds 1 zinc ion per subunit.</text>
</comment>
<evidence type="ECO:0000256" key="5">
    <source>
        <dbReference type="ARBA" id="ARBA00022801"/>
    </source>
</evidence>
<sequence length="1046" mass="121334">MKGQTRLAWLITLLLLFSLSISGDLLEVHLLPHSHCDVGWLKTSEQLSLDPSKTFHWAEISFLKQWWTEQNEDQRKKFTRLVANGQIEFVGGGYVMHDEATASVDAIINQMSDGHEWLRDHFDVTPRIAWQIDAFGHSSLTPVLFSQMGYDYLVLNRIHHYLKDAYREEKQLQFIWEASPSLKERHSMFSHILYDHYSTKAGNYSFDWEKGDDIINDENIAHRSEQLINLTKTQGESYRTKQIMMPWGDDFSFVNAKIQYDNMDRLMKYINDNNSTLGVTMRYSTLSKYFDRVRESAERESIEFPIYRYDDFLPYADTEESYYTGYYSSRSQIKRDHRESLALLRQSQIFHSLAQNEVKVLTKILKPPNFDSILLRKKLNEARRELDVITHHQAITGTSKSYVMEDYTQATNRSRGLSRQVIEISMETLLTRDGIRPTLSLNRNTDPFKEGECRSIVATNSLAWNKRETLCVDVDTEDMSVFDREGELASQTIPIFLEKRGERKHFQFCFLAVVPPLGAKTFSLCRVTSSNVSASSIVEVYEKIEKGEKGMVGEMMIENEHHELRFGGGGYLKSLYDKGSDRLHDLTTTYREYSTTRGGAYLFTPRGEATEIDNTDNVMHIYRGPLIQEAVLFCGQHNIVRVRLTWHDKGGDISERKVSIRHSVKSSSSDRDLIVRYNTEITPEGILSADNGVEMVERNCGEVEEVEKRYYPLQTTAFIRDDSDVQLTILSRSTLGATVNPDGSMELMLHRSSSVDDNRGLNESMVDDTISSHDHLLFLEDHSITEWRRKRMFLDHEHPLLLLHVLNREAQFSSSFFDEYEPLRGSEFPQNLHLYSFEHRGEKSEQMIVRLGHIYESNIISQLSQPMDVHLERLFFPEAYEMKNINRTMLTLHDVREKLEWKVNREEEMIHLARSDVAESSPLTFDDKSEAVETLRPTEIHTFLMELSPTTNTSKQLAWKYSTLQQHYPITVPVTTKTSVNIIQNFFVMLTFILASLAFWLTRRKRQTRQVAVVSLRIDLDVTLCPLLRTTVKIFRLCRCAEVNDG</sequence>
<dbReference type="Gene3D" id="2.60.40.1360">
    <property type="match status" value="1"/>
</dbReference>
<dbReference type="InterPro" id="IPR028995">
    <property type="entry name" value="Glyco_hydro_57/38_cen_sf"/>
</dbReference>
<evidence type="ECO:0000313" key="13">
    <source>
        <dbReference type="Proteomes" id="UP000241769"/>
    </source>
</evidence>
<dbReference type="InterPro" id="IPR027291">
    <property type="entry name" value="Glyco_hydro_38_N_sf"/>
</dbReference>
<evidence type="ECO:0000256" key="4">
    <source>
        <dbReference type="ARBA" id="ARBA00022723"/>
    </source>
</evidence>
<dbReference type="Gene3D" id="1.20.1270.50">
    <property type="entry name" value="Glycoside hydrolase family 38, central domain"/>
    <property type="match status" value="1"/>
</dbReference>
<evidence type="ECO:0000256" key="2">
    <source>
        <dbReference type="ARBA" id="ARBA00009792"/>
    </source>
</evidence>
<gene>
    <name evidence="12" type="ORF">PROFUN_13701</name>
</gene>
<evidence type="ECO:0000256" key="10">
    <source>
        <dbReference type="SAM" id="Phobius"/>
    </source>
</evidence>
<feature type="chain" id="PRO_5015144991" description="Alpha-mannosidase" evidence="9">
    <location>
        <begin position="24"/>
        <end position="1046"/>
    </location>
</feature>
<dbReference type="PANTHER" id="PTHR11607">
    <property type="entry name" value="ALPHA-MANNOSIDASE"/>
    <property type="match status" value="1"/>
</dbReference>
<dbReference type="PANTHER" id="PTHR11607:SF3">
    <property type="entry name" value="LYSOSOMAL ALPHA-MANNOSIDASE"/>
    <property type="match status" value="1"/>
</dbReference>
<keyword evidence="10" id="KW-1133">Transmembrane helix</keyword>
<dbReference type="STRING" id="1890364.A0A2P6N3A4"/>
<keyword evidence="10" id="KW-0812">Transmembrane</keyword>
<keyword evidence="8 9" id="KW-0326">Glycosidase</keyword>
<keyword evidence="7" id="KW-1015">Disulfide bond</keyword>
<evidence type="ECO:0000256" key="9">
    <source>
        <dbReference type="RuleBase" id="RU361199"/>
    </source>
</evidence>
<dbReference type="SUPFAM" id="SSF88713">
    <property type="entry name" value="Glycoside hydrolase/deacetylase"/>
    <property type="match status" value="1"/>
</dbReference>
<dbReference type="CDD" id="cd00451">
    <property type="entry name" value="GH38N_AMII_euk"/>
    <property type="match status" value="1"/>
</dbReference>
<keyword evidence="13" id="KW-1185">Reference proteome</keyword>
<dbReference type="Pfam" id="PF09261">
    <property type="entry name" value="Alpha-mann_mid"/>
    <property type="match status" value="1"/>
</dbReference>
<dbReference type="EC" id="3.2.1.-" evidence="9"/>
<dbReference type="InterPro" id="IPR000602">
    <property type="entry name" value="Glyco_hydro_38_N"/>
</dbReference>
<proteinExistence type="inferred from homology"/>
<comment type="caution">
    <text evidence="12">The sequence shown here is derived from an EMBL/GenBank/DDBJ whole genome shotgun (WGS) entry which is preliminary data.</text>
</comment>
<dbReference type="Pfam" id="PF07748">
    <property type="entry name" value="Glyco_hydro_38C"/>
    <property type="match status" value="1"/>
</dbReference>
<dbReference type="InterPro" id="IPR015341">
    <property type="entry name" value="Glyco_hydro_38_cen"/>
</dbReference>
<accession>A0A2P6N3A4</accession>
<dbReference type="Gene3D" id="3.20.110.10">
    <property type="entry name" value="Glycoside hydrolase 38, N terminal domain"/>
    <property type="match status" value="1"/>
</dbReference>
<protein>
    <recommendedName>
        <fullName evidence="3 9">Alpha-mannosidase</fullName>
        <ecNumber evidence="9">3.2.1.-</ecNumber>
    </recommendedName>
</protein>
<dbReference type="InterPro" id="IPR013780">
    <property type="entry name" value="Glyco_hydro_b"/>
</dbReference>
<comment type="catalytic activity">
    <reaction evidence="1">
        <text>Hydrolysis of terminal, non-reducing alpha-D-mannose residues in alpha-D-mannosides.</text>
        <dbReference type="EC" id="3.2.1.24"/>
    </reaction>
</comment>
<dbReference type="GO" id="GO:0046872">
    <property type="term" value="F:metal ion binding"/>
    <property type="evidence" value="ECO:0007669"/>
    <property type="project" value="UniProtKB-KW"/>
</dbReference>
<evidence type="ECO:0000313" key="12">
    <source>
        <dbReference type="EMBL" id="PRP78438.1"/>
    </source>
</evidence>
<keyword evidence="6 9" id="KW-0862">Zinc</keyword>
<dbReference type="GO" id="GO:0006013">
    <property type="term" value="P:mannose metabolic process"/>
    <property type="evidence" value="ECO:0007669"/>
    <property type="project" value="InterPro"/>
</dbReference>
<dbReference type="OrthoDB" id="10261055at2759"/>
<evidence type="ECO:0000256" key="6">
    <source>
        <dbReference type="ARBA" id="ARBA00022833"/>
    </source>
</evidence>
<comment type="similarity">
    <text evidence="2 9">Belongs to the glycosyl hydrolase 38 family.</text>
</comment>
<keyword evidence="5 9" id="KW-0378">Hydrolase</keyword>
<dbReference type="GO" id="GO:0030246">
    <property type="term" value="F:carbohydrate binding"/>
    <property type="evidence" value="ECO:0007669"/>
    <property type="project" value="InterPro"/>
</dbReference>
<evidence type="ECO:0000256" key="1">
    <source>
        <dbReference type="ARBA" id="ARBA00000365"/>
    </source>
</evidence>
<evidence type="ECO:0000256" key="8">
    <source>
        <dbReference type="ARBA" id="ARBA00023295"/>
    </source>
</evidence>